<dbReference type="Gramene" id="OQU79733">
    <property type="protein sequence ID" value="OQU79733"/>
    <property type="gene ID" value="SORBI_3008G189800"/>
</dbReference>
<dbReference type="STRING" id="4558.A0A1Z5R7J0"/>
<dbReference type="InParanoid" id="A0A1Z5R7J0"/>
<dbReference type="SUPFAM" id="SSF47072">
    <property type="entry name" value="Cysteine alpha-hairpin motif"/>
    <property type="match status" value="1"/>
</dbReference>
<dbReference type="InterPro" id="IPR010625">
    <property type="entry name" value="CHCH"/>
</dbReference>
<dbReference type="AlphaFoldDB" id="A0A1Z5R7J0"/>
<dbReference type="OrthoDB" id="1106148at2759"/>
<dbReference type="GO" id="GO:0005739">
    <property type="term" value="C:mitochondrion"/>
    <property type="evidence" value="ECO:0000318"/>
    <property type="project" value="GO_Central"/>
</dbReference>
<evidence type="ECO:0000256" key="2">
    <source>
        <dbReference type="SAM" id="MobiDB-lite"/>
    </source>
</evidence>
<feature type="domain" description="CHCH" evidence="3">
    <location>
        <begin position="90"/>
        <end position="124"/>
    </location>
</feature>
<dbReference type="Proteomes" id="UP000000768">
    <property type="component" value="Chromosome 8"/>
</dbReference>
<evidence type="ECO:0000313" key="5">
    <source>
        <dbReference type="Proteomes" id="UP000000768"/>
    </source>
</evidence>
<reference evidence="4 5" key="1">
    <citation type="journal article" date="2009" name="Nature">
        <title>The Sorghum bicolor genome and the diversification of grasses.</title>
        <authorList>
            <person name="Paterson A.H."/>
            <person name="Bowers J.E."/>
            <person name="Bruggmann R."/>
            <person name="Dubchak I."/>
            <person name="Grimwood J."/>
            <person name="Gundlach H."/>
            <person name="Haberer G."/>
            <person name="Hellsten U."/>
            <person name="Mitros T."/>
            <person name="Poliakov A."/>
            <person name="Schmutz J."/>
            <person name="Spannagl M."/>
            <person name="Tang H."/>
            <person name="Wang X."/>
            <person name="Wicker T."/>
            <person name="Bharti A.K."/>
            <person name="Chapman J."/>
            <person name="Feltus F.A."/>
            <person name="Gowik U."/>
            <person name="Grigoriev I.V."/>
            <person name="Lyons E."/>
            <person name="Maher C.A."/>
            <person name="Martis M."/>
            <person name="Narechania A."/>
            <person name="Otillar R.P."/>
            <person name="Penning B.W."/>
            <person name="Salamov A.A."/>
            <person name="Wang Y."/>
            <person name="Zhang L."/>
            <person name="Carpita N.C."/>
            <person name="Freeling M."/>
            <person name="Gingle A.R."/>
            <person name="Hash C.T."/>
            <person name="Keller B."/>
            <person name="Klein P."/>
            <person name="Kresovich S."/>
            <person name="McCann M.C."/>
            <person name="Ming R."/>
            <person name="Peterson D.G."/>
            <person name="Mehboob-ur-Rahman"/>
            <person name="Ware D."/>
            <person name="Westhoff P."/>
            <person name="Mayer K.F."/>
            <person name="Messing J."/>
            <person name="Rokhsar D.S."/>
        </authorList>
    </citation>
    <scope>NUCLEOTIDE SEQUENCE [LARGE SCALE GENOMIC DNA]</scope>
    <source>
        <strain evidence="5">cv. BTx623</strain>
    </source>
</reference>
<dbReference type="OMA" id="CEIHAMA"/>
<dbReference type="Gene3D" id="1.10.287.1130">
    <property type="entry name" value="CytochromE C oxidase copper chaperone"/>
    <property type="match status" value="1"/>
</dbReference>
<keyword evidence="5" id="KW-1185">Reference proteome</keyword>
<sequence>MPRGGRSSGAAKGGGGAPAPATSTGGGGGGGLLSNAASVFAEGWIWCTSWALANRAMDAVLGPRTFRIEHTAAAATTTTTSPSDASSSPCEIHAMAFQDCINQNGSDISKCQFYVNILNDCRRRGQVAAETSG</sequence>
<dbReference type="eggNOG" id="KOG4090">
    <property type="taxonomic scope" value="Eukaryota"/>
</dbReference>
<evidence type="ECO:0000259" key="3">
    <source>
        <dbReference type="Pfam" id="PF06747"/>
    </source>
</evidence>
<dbReference type="InterPro" id="IPR055304">
    <property type="entry name" value="CHCHD2/10-like"/>
</dbReference>
<dbReference type="Pfam" id="PF06747">
    <property type="entry name" value="CHCH"/>
    <property type="match status" value="1"/>
</dbReference>
<accession>A0A1Z5R7J0</accession>
<feature type="region of interest" description="Disordered" evidence="2">
    <location>
        <begin position="1"/>
        <end position="23"/>
    </location>
</feature>
<proteinExistence type="predicted"/>
<dbReference type="GO" id="GO:0007005">
    <property type="term" value="P:mitochondrion organization"/>
    <property type="evidence" value="ECO:0000318"/>
    <property type="project" value="GO_Central"/>
</dbReference>
<dbReference type="EMBL" id="CM000767">
    <property type="protein sequence ID" value="OQU79733.1"/>
    <property type="molecule type" value="Genomic_DNA"/>
</dbReference>
<reference evidence="5" key="2">
    <citation type="journal article" date="2018" name="Plant J.">
        <title>The Sorghum bicolor reference genome: improved assembly, gene annotations, a transcriptome atlas, and signatures of genome organization.</title>
        <authorList>
            <person name="McCormick R.F."/>
            <person name="Truong S.K."/>
            <person name="Sreedasyam A."/>
            <person name="Jenkins J."/>
            <person name="Shu S."/>
            <person name="Sims D."/>
            <person name="Kennedy M."/>
            <person name="Amirebrahimi M."/>
            <person name="Weers B.D."/>
            <person name="McKinley B."/>
            <person name="Mattison A."/>
            <person name="Morishige D.T."/>
            <person name="Grimwood J."/>
            <person name="Schmutz J."/>
            <person name="Mullet J.E."/>
        </authorList>
    </citation>
    <scope>NUCLEOTIDE SEQUENCE [LARGE SCALE GENOMIC DNA]</scope>
    <source>
        <strain evidence="5">cv. BTx623</strain>
    </source>
</reference>
<evidence type="ECO:0000313" key="4">
    <source>
        <dbReference type="EMBL" id="OQU79733.1"/>
    </source>
</evidence>
<evidence type="ECO:0000256" key="1">
    <source>
        <dbReference type="ARBA" id="ARBA00023157"/>
    </source>
</evidence>
<dbReference type="GO" id="GO:0005634">
    <property type="term" value="C:nucleus"/>
    <property type="evidence" value="ECO:0000318"/>
    <property type="project" value="GO_Central"/>
</dbReference>
<dbReference type="InterPro" id="IPR009069">
    <property type="entry name" value="Cys_alpha_HP_mot_SF"/>
</dbReference>
<protein>
    <recommendedName>
        <fullName evidence="3">CHCH domain-containing protein</fullName>
    </recommendedName>
</protein>
<name>A0A1Z5R7J0_SORBI</name>
<gene>
    <name evidence="4" type="ORF">SORBI_3008G189800</name>
</gene>
<dbReference type="PANTHER" id="PTHR13523:SF2">
    <property type="entry name" value="COILED-COIL-HELIX-COILED-COIL-HELIX DOMAIN CONTAINING 2, ISOFORM A-RELATED"/>
    <property type="match status" value="1"/>
</dbReference>
<dbReference type="PANTHER" id="PTHR13523">
    <property type="entry name" value="COILED-COIL-HELIX-COILED-COIL-HELIX DOMAIN CONTAINING 2/NUR77"/>
    <property type="match status" value="1"/>
</dbReference>
<feature type="compositionally biased region" description="Low complexity" evidence="2">
    <location>
        <begin position="1"/>
        <end position="10"/>
    </location>
</feature>
<organism evidence="4 5">
    <name type="scientific">Sorghum bicolor</name>
    <name type="common">Sorghum</name>
    <name type="synonym">Sorghum vulgare</name>
    <dbReference type="NCBI Taxonomy" id="4558"/>
    <lineage>
        <taxon>Eukaryota</taxon>
        <taxon>Viridiplantae</taxon>
        <taxon>Streptophyta</taxon>
        <taxon>Embryophyta</taxon>
        <taxon>Tracheophyta</taxon>
        <taxon>Spermatophyta</taxon>
        <taxon>Magnoliopsida</taxon>
        <taxon>Liliopsida</taxon>
        <taxon>Poales</taxon>
        <taxon>Poaceae</taxon>
        <taxon>PACMAD clade</taxon>
        <taxon>Panicoideae</taxon>
        <taxon>Andropogonodae</taxon>
        <taxon>Andropogoneae</taxon>
        <taxon>Sorghinae</taxon>
        <taxon>Sorghum</taxon>
    </lineage>
</organism>
<keyword evidence="1" id="KW-1015">Disulfide bond</keyword>